<keyword evidence="7 15" id="KW-0812">Transmembrane</keyword>
<dbReference type="PROSITE" id="PS50885">
    <property type="entry name" value="HAMP"/>
    <property type="match status" value="1"/>
</dbReference>
<evidence type="ECO:0000256" key="5">
    <source>
        <dbReference type="ARBA" id="ARBA00022553"/>
    </source>
</evidence>
<protein>
    <recommendedName>
        <fullName evidence="3">histidine kinase</fullName>
        <ecNumber evidence="3">2.7.13.3</ecNumber>
    </recommendedName>
</protein>
<dbReference type="Gene3D" id="3.30.450.20">
    <property type="entry name" value="PAS domain"/>
    <property type="match status" value="1"/>
</dbReference>
<dbReference type="InterPro" id="IPR003660">
    <property type="entry name" value="HAMP_dom"/>
</dbReference>
<dbReference type="InterPro" id="IPR011006">
    <property type="entry name" value="CheY-like_superfamily"/>
</dbReference>
<organism evidence="19 20">
    <name type="scientific">Eiseniibacteriota bacterium</name>
    <dbReference type="NCBI Taxonomy" id="2212470"/>
    <lineage>
        <taxon>Bacteria</taxon>
        <taxon>Candidatus Eiseniibacteriota</taxon>
    </lineage>
</organism>
<dbReference type="InterPro" id="IPR003594">
    <property type="entry name" value="HATPase_dom"/>
</dbReference>
<dbReference type="GO" id="GO:0000155">
    <property type="term" value="F:phosphorelay sensor kinase activity"/>
    <property type="evidence" value="ECO:0007669"/>
    <property type="project" value="InterPro"/>
</dbReference>
<dbReference type="SMART" id="SM00388">
    <property type="entry name" value="HisKA"/>
    <property type="match status" value="1"/>
</dbReference>
<evidence type="ECO:0000256" key="12">
    <source>
        <dbReference type="ARBA" id="ARBA00023012"/>
    </source>
</evidence>
<dbReference type="Gene3D" id="1.10.287.130">
    <property type="match status" value="1"/>
</dbReference>
<dbReference type="PANTHER" id="PTHR43065:SF42">
    <property type="entry name" value="TWO-COMPONENT SENSOR PPRA"/>
    <property type="match status" value="1"/>
</dbReference>
<feature type="domain" description="Response regulatory" evidence="17">
    <location>
        <begin position="657"/>
        <end position="772"/>
    </location>
</feature>
<dbReference type="Gene3D" id="3.30.565.10">
    <property type="entry name" value="Histidine kinase-like ATPase, C-terminal domain"/>
    <property type="match status" value="1"/>
</dbReference>
<dbReference type="SMART" id="SM00304">
    <property type="entry name" value="HAMP"/>
    <property type="match status" value="1"/>
</dbReference>
<dbReference type="Pfam" id="PF00672">
    <property type="entry name" value="HAMP"/>
    <property type="match status" value="1"/>
</dbReference>
<dbReference type="SMART" id="SM00091">
    <property type="entry name" value="PAS"/>
    <property type="match status" value="1"/>
</dbReference>
<dbReference type="InterPro" id="IPR004358">
    <property type="entry name" value="Sig_transdc_His_kin-like_C"/>
</dbReference>
<dbReference type="InterPro" id="IPR000014">
    <property type="entry name" value="PAS"/>
</dbReference>
<dbReference type="Proteomes" id="UP000317691">
    <property type="component" value="Unassembled WGS sequence"/>
</dbReference>
<evidence type="ECO:0000256" key="8">
    <source>
        <dbReference type="ARBA" id="ARBA00022741"/>
    </source>
</evidence>
<keyword evidence="13 15" id="KW-0472">Membrane</keyword>
<evidence type="ECO:0000259" key="16">
    <source>
        <dbReference type="PROSITE" id="PS50109"/>
    </source>
</evidence>
<dbReference type="EMBL" id="VBOZ01000033">
    <property type="protein sequence ID" value="TMQ63172.1"/>
    <property type="molecule type" value="Genomic_DNA"/>
</dbReference>
<evidence type="ECO:0000256" key="7">
    <source>
        <dbReference type="ARBA" id="ARBA00022692"/>
    </source>
</evidence>
<dbReference type="SUPFAM" id="SSF103190">
    <property type="entry name" value="Sensory domain-like"/>
    <property type="match status" value="1"/>
</dbReference>
<dbReference type="PROSITE" id="PS50110">
    <property type="entry name" value="RESPONSE_REGULATORY"/>
    <property type="match status" value="1"/>
</dbReference>
<evidence type="ECO:0000259" key="17">
    <source>
        <dbReference type="PROSITE" id="PS50110"/>
    </source>
</evidence>
<keyword evidence="4" id="KW-1003">Cell membrane</keyword>
<dbReference type="EC" id="2.7.13.3" evidence="3"/>
<dbReference type="CDD" id="cd00130">
    <property type="entry name" value="PAS"/>
    <property type="match status" value="1"/>
</dbReference>
<dbReference type="PROSITE" id="PS50109">
    <property type="entry name" value="HIS_KIN"/>
    <property type="match status" value="1"/>
</dbReference>
<dbReference type="InterPro" id="IPR029151">
    <property type="entry name" value="Sensor-like_sf"/>
</dbReference>
<dbReference type="InterPro" id="IPR001789">
    <property type="entry name" value="Sig_transdc_resp-reg_receiver"/>
</dbReference>
<dbReference type="SUPFAM" id="SSF55874">
    <property type="entry name" value="ATPase domain of HSP90 chaperone/DNA topoisomerase II/histidine kinase"/>
    <property type="match status" value="1"/>
</dbReference>
<dbReference type="CDD" id="cd00082">
    <property type="entry name" value="HisKA"/>
    <property type="match status" value="1"/>
</dbReference>
<comment type="subcellular location">
    <subcellularLocation>
        <location evidence="2">Cell membrane</location>
        <topology evidence="2">Multi-pass membrane protein</topology>
    </subcellularLocation>
</comment>
<evidence type="ECO:0000256" key="11">
    <source>
        <dbReference type="ARBA" id="ARBA00022989"/>
    </source>
</evidence>
<keyword evidence="8" id="KW-0547">Nucleotide-binding</keyword>
<feature type="modified residue" description="4-aspartylphosphate" evidence="14">
    <location>
        <position position="706"/>
    </location>
</feature>
<dbReference type="InterPro" id="IPR005467">
    <property type="entry name" value="His_kinase_dom"/>
</dbReference>
<evidence type="ECO:0000259" key="18">
    <source>
        <dbReference type="PROSITE" id="PS50885"/>
    </source>
</evidence>
<keyword evidence="11 15" id="KW-1133">Transmembrane helix</keyword>
<evidence type="ECO:0000256" key="6">
    <source>
        <dbReference type="ARBA" id="ARBA00022679"/>
    </source>
</evidence>
<dbReference type="NCBIfam" id="TIGR00229">
    <property type="entry name" value="sensory_box"/>
    <property type="match status" value="1"/>
</dbReference>
<evidence type="ECO:0000256" key="3">
    <source>
        <dbReference type="ARBA" id="ARBA00012438"/>
    </source>
</evidence>
<name>A0A538THS3_UNCEI</name>
<dbReference type="GO" id="GO:0005886">
    <property type="term" value="C:plasma membrane"/>
    <property type="evidence" value="ECO:0007669"/>
    <property type="project" value="UniProtKB-SubCell"/>
</dbReference>
<feature type="transmembrane region" description="Helical" evidence="15">
    <location>
        <begin position="21"/>
        <end position="43"/>
    </location>
</feature>
<dbReference type="GO" id="GO:0005524">
    <property type="term" value="F:ATP binding"/>
    <property type="evidence" value="ECO:0007669"/>
    <property type="project" value="UniProtKB-KW"/>
</dbReference>
<dbReference type="CDD" id="cd06225">
    <property type="entry name" value="HAMP"/>
    <property type="match status" value="1"/>
</dbReference>
<evidence type="ECO:0000256" key="1">
    <source>
        <dbReference type="ARBA" id="ARBA00000085"/>
    </source>
</evidence>
<keyword evidence="9" id="KW-0418">Kinase</keyword>
<evidence type="ECO:0000256" key="10">
    <source>
        <dbReference type="ARBA" id="ARBA00022840"/>
    </source>
</evidence>
<dbReference type="PANTHER" id="PTHR43065">
    <property type="entry name" value="SENSOR HISTIDINE KINASE"/>
    <property type="match status" value="1"/>
</dbReference>
<dbReference type="InterPro" id="IPR035965">
    <property type="entry name" value="PAS-like_dom_sf"/>
</dbReference>
<dbReference type="Gene3D" id="3.40.50.2300">
    <property type="match status" value="1"/>
</dbReference>
<dbReference type="InterPro" id="IPR003661">
    <property type="entry name" value="HisK_dim/P_dom"/>
</dbReference>
<evidence type="ECO:0000256" key="2">
    <source>
        <dbReference type="ARBA" id="ARBA00004651"/>
    </source>
</evidence>
<proteinExistence type="predicted"/>
<gene>
    <name evidence="19" type="ORF">E6K79_11045</name>
</gene>
<dbReference type="InterPro" id="IPR036890">
    <property type="entry name" value="HATPase_C_sf"/>
</dbReference>
<comment type="caution">
    <text evidence="19">The sequence shown here is derived from an EMBL/GenBank/DDBJ whole genome shotgun (WGS) entry which is preliminary data.</text>
</comment>
<dbReference type="SUPFAM" id="SSF55785">
    <property type="entry name" value="PYP-like sensor domain (PAS domain)"/>
    <property type="match status" value="1"/>
</dbReference>
<accession>A0A538THS3</accession>
<dbReference type="Pfam" id="PF02518">
    <property type="entry name" value="HATPase_c"/>
    <property type="match status" value="1"/>
</dbReference>
<evidence type="ECO:0000313" key="19">
    <source>
        <dbReference type="EMBL" id="TMQ63172.1"/>
    </source>
</evidence>
<dbReference type="PRINTS" id="PR00344">
    <property type="entry name" value="BCTRLSENSOR"/>
</dbReference>
<feature type="domain" description="Histidine kinase" evidence="16">
    <location>
        <begin position="425"/>
        <end position="638"/>
    </location>
</feature>
<evidence type="ECO:0000256" key="4">
    <source>
        <dbReference type="ARBA" id="ARBA00022475"/>
    </source>
</evidence>
<dbReference type="Pfam" id="PF17203">
    <property type="entry name" value="sCache_3_2"/>
    <property type="match status" value="1"/>
</dbReference>
<feature type="transmembrane region" description="Helical" evidence="15">
    <location>
        <begin position="188"/>
        <end position="207"/>
    </location>
</feature>
<evidence type="ECO:0000256" key="14">
    <source>
        <dbReference type="PROSITE-ProRule" id="PRU00169"/>
    </source>
</evidence>
<keyword evidence="10" id="KW-0067">ATP-binding</keyword>
<dbReference type="AlphaFoldDB" id="A0A538THS3"/>
<dbReference type="Gene3D" id="6.10.340.10">
    <property type="match status" value="1"/>
</dbReference>
<comment type="catalytic activity">
    <reaction evidence="1">
        <text>ATP + protein L-histidine = ADP + protein N-phospho-L-histidine.</text>
        <dbReference type="EC" id="2.7.13.3"/>
    </reaction>
</comment>
<evidence type="ECO:0000313" key="20">
    <source>
        <dbReference type="Proteomes" id="UP000317691"/>
    </source>
</evidence>
<dbReference type="InterPro" id="IPR033463">
    <property type="entry name" value="sCache_3"/>
</dbReference>
<reference evidence="19 20" key="1">
    <citation type="journal article" date="2019" name="Nat. Microbiol.">
        <title>Mediterranean grassland soil C-N compound turnover is dependent on rainfall and depth, and is mediated by genomically divergent microorganisms.</title>
        <authorList>
            <person name="Diamond S."/>
            <person name="Andeer P.F."/>
            <person name="Li Z."/>
            <person name="Crits-Christoph A."/>
            <person name="Burstein D."/>
            <person name="Anantharaman K."/>
            <person name="Lane K.R."/>
            <person name="Thomas B.C."/>
            <person name="Pan C."/>
            <person name="Northen T.R."/>
            <person name="Banfield J.F."/>
        </authorList>
    </citation>
    <scope>NUCLEOTIDE SEQUENCE [LARGE SCALE GENOMIC DNA]</scope>
    <source>
        <strain evidence="19">WS_9</strain>
    </source>
</reference>
<dbReference type="SMART" id="SM00387">
    <property type="entry name" value="HATPase_c"/>
    <property type="match status" value="1"/>
</dbReference>
<dbReference type="SUPFAM" id="SSF47384">
    <property type="entry name" value="Homodimeric domain of signal transducing histidine kinase"/>
    <property type="match status" value="1"/>
</dbReference>
<dbReference type="Pfam" id="PF00072">
    <property type="entry name" value="Response_reg"/>
    <property type="match status" value="1"/>
</dbReference>
<dbReference type="SUPFAM" id="SSF158472">
    <property type="entry name" value="HAMP domain-like"/>
    <property type="match status" value="1"/>
</dbReference>
<dbReference type="SUPFAM" id="SSF52172">
    <property type="entry name" value="CheY-like"/>
    <property type="match status" value="1"/>
</dbReference>
<evidence type="ECO:0000256" key="9">
    <source>
        <dbReference type="ARBA" id="ARBA00022777"/>
    </source>
</evidence>
<keyword evidence="6" id="KW-0808">Transferase</keyword>
<keyword evidence="12" id="KW-0902">Two-component regulatory system</keyword>
<dbReference type="SMART" id="SM00448">
    <property type="entry name" value="REC"/>
    <property type="match status" value="1"/>
</dbReference>
<sequence length="791" mass="86163">MRNGEAPVADGPRRPRAGLQARIFITFGVIVVGLVSAAVTFFVRSETDSLLRETRKRGFAVARSIAWLSTPSLLSYNYIALNQAASRSQAGSEIAYVVIYDKEGQIAADSRSQNSFGQPPRDAADFTAQAVREEHWSFIEPNRPGGGRILEILLPVYVEGYQVKWGTVRVGISLEGLDREIAALTQHLIIAGLLAAILCLVGARLAARGITRPMDRLVAATRAIAQGDYSQRLHLKSGDEIETLAWHFDRMADEVQRQQAEALASRENLARLNQGLEAAVQARTHALAESEGKYRILVESAPQGILILQSGKAVFANPAIEQMTGRAAAELLRAGFDAVTLFAGESVPAILEAFATPEHPRTQLAAEVLHASGRRIFVEMQIAPLVFQNAPATMILLSDVTALRDLQERLTRGEKLRALGELAAGVAHDFNNNLGIILGRAQLLLMRATDPETAAGLQVVRQAAMDAGEAVRRIQQFSRVREDRAQEVIDLPALAEEVVEITRGKWKNESERRGVKVETKIEVEDPRPILGSRAEIREALTNLIFNSVDALPKGGTITIRCRSEERFAILEVADNGVGMTEEIRGRMFEPFFTTKGVSGNGLGLSMVYGIVSRHRGTVEVDTIPDAGTVVRMRFPATDREKNAQPGRQMVRAPFQARILVVDDEPEILRVLRDALEESGHVVETASSGTEGIERFRGATFDAVLSDIGMPDLSGWDVARTVRREGSPGLILGLVTGWGATISEEMVTEHGVNFVVAKPFDVEDLISKVNQAINGGPVTLPRAASPTSYRPT</sequence>
<keyword evidence="5 14" id="KW-0597">Phosphoprotein</keyword>
<evidence type="ECO:0000256" key="15">
    <source>
        <dbReference type="SAM" id="Phobius"/>
    </source>
</evidence>
<evidence type="ECO:0000256" key="13">
    <source>
        <dbReference type="ARBA" id="ARBA00023136"/>
    </source>
</evidence>
<dbReference type="InterPro" id="IPR036097">
    <property type="entry name" value="HisK_dim/P_sf"/>
</dbReference>
<feature type="domain" description="HAMP" evidence="18">
    <location>
        <begin position="208"/>
        <end position="260"/>
    </location>
</feature>